<protein>
    <recommendedName>
        <fullName evidence="2">HNH nuclease domain-containing protein</fullName>
    </recommendedName>
</protein>
<sequence length="355" mass="40948">MSKLQEAKDFILDNCLLAALDSTELSERNRNIAKSQISWVNNFKTIGDLYRYLSVATSKSHDHVEEIQQLGRHTYESLLPEFEKIFAPWLYERTLLSDFVLNQRYPARDLLSAIGKFDTRCGGIQLHKIEGEVKEIVIKATLNNGKYPNQWLSDDKLLKYYLKSVKRNDVETFKVEYEDNNAIIHSGDKPIYTFVRDTDSGPFTFKGIFKYLGHVTDSDGKMWFQLARADSNEAMFDKNFQASFEDQIKQSREDSPAERRKRLKQAAKNPKPRKRVVSTVVYDRNPDVVAEVLERAKGYCEAEKCRNPEAPFVRRKDGTPYLEVHHKIRLADGGDDTVENAIALCPNCHRNVHYG</sequence>
<accession>A0A2N7ID98</accession>
<name>A0A2N7ID98_9VIBR</name>
<evidence type="ECO:0000259" key="2">
    <source>
        <dbReference type="SMART" id="SM00507"/>
    </source>
</evidence>
<dbReference type="RefSeq" id="WP_102578651.1">
    <property type="nucleotide sequence ID" value="NZ_MCYL01000024.1"/>
</dbReference>
<feature type="domain" description="HNH nuclease" evidence="2">
    <location>
        <begin position="299"/>
        <end position="350"/>
    </location>
</feature>
<dbReference type="Proteomes" id="UP000235746">
    <property type="component" value="Unassembled WGS sequence"/>
</dbReference>
<feature type="region of interest" description="Disordered" evidence="1">
    <location>
        <begin position="248"/>
        <end position="274"/>
    </location>
</feature>
<reference evidence="4" key="1">
    <citation type="submission" date="2016-07" db="EMBL/GenBank/DDBJ databases">
        <title>Nontailed viruses are major unrecognized killers of bacteria in the ocean.</title>
        <authorList>
            <person name="Kauffman K."/>
            <person name="Hussain F."/>
            <person name="Yang J."/>
            <person name="Arevalo P."/>
            <person name="Brown J."/>
            <person name="Cutler M."/>
            <person name="Kelly L."/>
            <person name="Polz M.F."/>
        </authorList>
    </citation>
    <scope>NUCLEOTIDE SEQUENCE [LARGE SCALE GENOMIC DNA]</scope>
    <source>
        <strain evidence="4">10N.261.51.B8</strain>
    </source>
</reference>
<gene>
    <name evidence="3" type="ORF">BCT74_06285</name>
</gene>
<proteinExistence type="predicted"/>
<dbReference type="GO" id="GO:0008270">
    <property type="term" value="F:zinc ion binding"/>
    <property type="evidence" value="ECO:0007669"/>
    <property type="project" value="InterPro"/>
</dbReference>
<dbReference type="CDD" id="cd00085">
    <property type="entry name" value="HNHc"/>
    <property type="match status" value="1"/>
</dbReference>
<evidence type="ECO:0000313" key="4">
    <source>
        <dbReference type="Proteomes" id="UP000235746"/>
    </source>
</evidence>
<dbReference type="InterPro" id="IPR002711">
    <property type="entry name" value="HNH"/>
</dbReference>
<dbReference type="InterPro" id="IPR003615">
    <property type="entry name" value="HNH_nuc"/>
</dbReference>
<dbReference type="AlphaFoldDB" id="A0A2N7ID98"/>
<dbReference type="EMBL" id="MCYL01000024">
    <property type="protein sequence ID" value="PML54937.1"/>
    <property type="molecule type" value="Genomic_DNA"/>
</dbReference>
<feature type="compositionally biased region" description="Basic residues" evidence="1">
    <location>
        <begin position="259"/>
        <end position="274"/>
    </location>
</feature>
<evidence type="ECO:0000313" key="3">
    <source>
        <dbReference type="EMBL" id="PML54937.1"/>
    </source>
</evidence>
<dbReference type="GO" id="GO:0004519">
    <property type="term" value="F:endonuclease activity"/>
    <property type="evidence" value="ECO:0007669"/>
    <property type="project" value="InterPro"/>
</dbReference>
<dbReference type="SMART" id="SM00507">
    <property type="entry name" value="HNHc"/>
    <property type="match status" value="1"/>
</dbReference>
<organism evidence="3 4">
    <name type="scientific">Vibrio lentus</name>
    <dbReference type="NCBI Taxonomy" id="136468"/>
    <lineage>
        <taxon>Bacteria</taxon>
        <taxon>Pseudomonadati</taxon>
        <taxon>Pseudomonadota</taxon>
        <taxon>Gammaproteobacteria</taxon>
        <taxon>Vibrionales</taxon>
        <taxon>Vibrionaceae</taxon>
        <taxon>Vibrio</taxon>
    </lineage>
</organism>
<dbReference type="Pfam" id="PF01844">
    <property type="entry name" value="HNH"/>
    <property type="match status" value="1"/>
</dbReference>
<feature type="compositionally biased region" description="Basic and acidic residues" evidence="1">
    <location>
        <begin position="248"/>
        <end position="258"/>
    </location>
</feature>
<dbReference type="GO" id="GO:0003676">
    <property type="term" value="F:nucleic acid binding"/>
    <property type="evidence" value="ECO:0007669"/>
    <property type="project" value="InterPro"/>
</dbReference>
<comment type="caution">
    <text evidence="3">The sequence shown here is derived from an EMBL/GenBank/DDBJ whole genome shotgun (WGS) entry which is preliminary data.</text>
</comment>
<dbReference type="Gene3D" id="1.10.30.50">
    <property type="match status" value="1"/>
</dbReference>
<evidence type="ECO:0000256" key="1">
    <source>
        <dbReference type="SAM" id="MobiDB-lite"/>
    </source>
</evidence>